<dbReference type="RefSeq" id="WP_270071667.1">
    <property type="nucleotide sequence ID" value="NZ_JAJAQC010000010.1"/>
</dbReference>
<reference evidence="1" key="1">
    <citation type="submission" date="2021-10" db="EMBL/GenBank/DDBJ databases">
        <title>Streptomonospora sp. nov., isolated from mangrove soil.</title>
        <authorList>
            <person name="Chen X."/>
            <person name="Ge X."/>
            <person name="Liu W."/>
        </authorList>
    </citation>
    <scope>NUCLEOTIDE SEQUENCE</scope>
    <source>
        <strain evidence="1">S1-112</strain>
    </source>
</reference>
<dbReference type="Proteomes" id="UP001140076">
    <property type="component" value="Unassembled WGS sequence"/>
</dbReference>
<name>A0A9X3NM73_9ACTN</name>
<protein>
    <submittedName>
        <fullName evidence="1">Uncharacterized protein</fullName>
    </submittedName>
</protein>
<comment type="caution">
    <text evidence="1">The sequence shown here is derived from an EMBL/GenBank/DDBJ whole genome shotgun (WGS) entry which is preliminary data.</text>
</comment>
<proteinExistence type="predicted"/>
<evidence type="ECO:0000313" key="2">
    <source>
        <dbReference type="Proteomes" id="UP001140076"/>
    </source>
</evidence>
<sequence length="129" mass="13332">MHLLSRGKHAAPAVWRRLRRAARVRPYLPDSAARAAEPTAPAAVATAPIEWCFPCPACGAPVPPTRIGCPNCGPPDTEPIAQTEPAAMVGCGRADMTDLAEAVRLLLALGPDLAHSAPARETAGAGVAR</sequence>
<evidence type="ECO:0000313" key="1">
    <source>
        <dbReference type="EMBL" id="MDA0564384.1"/>
    </source>
</evidence>
<dbReference type="AlphaFoldDB" id="A0A9X3NM73"/>
<keyword evidence="2" id="KW-1185">Reference proteome</keyword>
<accession>A0A9X3NM73</accession>
<dbReference type="EMBL" id="JAJAQC010000010">
    <property type="protein sequence ID" value="MDA0564384.1"/>
    <property type="molecule type" value="Genomic_DNA"/>
</dbReference>
<gene>
    <name evidence="1" type="ORF">LG943_08595</name>
</gene>
<organism evidence="1 2">
    <name type="scientific">Streptomonospora mangrovi</name>
    <dbReference type="NCBI Taxonomy" id="2883123"/>
    <lineage>
        <taxon>Bacteria</taxon>
        <taxon>Bacillati</taxon>
        <taxon>Actinomycetota</taxon>
        <taxon>Actinomycetes</taxon>
        <taxon>Streptosporangiales</taxon>
        <taxon>Nocardiopsidaceae</taxon>
        <taxon>Streptomonospora</taxon>
    </lineage>
</organism>